<gene>
    <name evidence="9" type="ORF">Aiant_15310</name>
</gene>
<sequence length="194" mass="19264">MTKRLLLALAAVLTLLIPAAPAWAHNALVEAAPAKNATLKKAPAGVKLKFLEKLPDSTKLSVTGADGSVPAQSPATINGATISLTFTEPLANGVYTVAYQVAAEDGHVTKSSYKFTVADPVAAATSAPASADPTTAPASADPTTAPAATSAAATVAAEPVSDDGNGPWLGLAAGIGILALAGAAGFVVLRRRRS</sequence>
<dbReference type="InterPro" id="IPR014756">
    <property type="entry name" value="Ig_E-set"/>
</dbReference>
<feature type="domain" description="CopC" evidence="8">
    <location>
        <begin position="25"/>
        <end position="117"/>
    </location>
</feature>
<evidence type="ECO:0000256" key="6">
    <source>
        <dbReference type="SAM" id="Phobius"/>
    </source>
</evidence>
<dbReference type="SUPFAM" id="SSF81296">
    <property type="entry name" value="E set domains"/>
    <property type="match status" value="1"/>
</dbReference>
<evidence type="ECO:0000259" key="8">
    <source>
        <dbReference type="Pfam" id="PF04234"/>
    </source>
</evidence>
<dbReference type="RefSeq" id="WP_189332728.1">
    <property type="nucleotide sequence ID" value="NZ_AP023356.1"/>
</dbReference>
<keyword evidence="6" id="KW-0472">Membrane</keyword>
<feature type="transmembrane region" description="Helical" evidence="6">
    <location>
        <begin position="168"/>
        <end position="189"/>
    </location>
</feature>
<dbReference type="Proteomes" id="UP000676967">
    <property type="component" value="Chromosome"/>
</dbReference>
<comment type="subcellular location">
    <subcellularLocation>
        <location evidence="1">Cell envelope</location>
    </subcellularLocation>
</comment>
<accession>A0ABM7LNV5</accession>
<keyword evidence="10" id="KW-1185">Reference proteome</keyword>
<dbReference type="Gene3D" id="2.60.40.1220">
    <property type="match status" value="1"/>
</dbReference>
<keyword evidence="3 7" id="KW-0732">Signal</keyword>
<keyword evidence="2" id="KW-0479">Metal-binding</keyword>
<evidence type="ECO:0000256" key="4">
    <source>
        <dbReference type="ARBA" id="ARBA00023008"/>
    </source>
</evidence>
<dbReference type="InterPro" id="IPR032694">
    <property type="entry name" value="CopC/D"/>
</dbReference>
<evidence type="ECO:0000256" key="5">
    <source>
        <dbReference type="SAM" id="MobiDB-lite"/>
    </source>
</evidence>
<name>A0ABM7LNV5_9ACTN</name>
<dbReference type="PANTHER" id="PTHR34820">
    <property type="entry name" value="INNER MEMBRANE PROTEIN YEBZ"/>
    <property type="match status" value="1"/>
</dbReference>
<feature type="region of interest" description="Disordered" evidence="5">
    <location>
        <begin position="127"/>
        <end position="147"/>
    </location>
</feature>
<evidence type="ECO:0000256" key="3">
    <source>
        <dbReference type="ARBA" id="ARBA00022729"/>
    </source>
</evidence>
<dbReference type="Pfam" id="PF04234">
    <property type="entry name" value="CopC"/>
    <property type="match status" value="1"/>
</dbReference>
<feature type="signal peptide" evidence="7">
    <location>
        <begin position="1"/>
        <end position="24"/>
    </location>
</feature>
<keyword evidence="6" id="KW-1133">Transmembrane helix</keyword>
<dbReference type="EMBL" id="AP023356">
    <property type="protein sequence ID" value="BCJ40874.1"/>
    <property type="molecule type" value="Genomic_DNA"/>
</dbReference>
<proteinExistence type="predicted"/>
<reference evidence="9 10" key="1">
    <citation type="submission" date="2020-08" db="EMBL/GenBank/DDBJ databases">
        <title>Whole genome shotgun sequence of Actinoplanes ianthinogenes NBRC 13996.</title>
        <authorList>
            <person name="Komaki H."/>
            <person name="Tamura T."/>
        </authorList>
    </citation>
    <scope>NUCLEOTIDE SEQUENCE [LARGE SCALE GENOMIC DNA]</scope>
    <source>
        <strain evidence="9 10">NBRC 13996</strain>
    </source>
</reference>
<evidence type="ECO:0000256" key="7">
    <source>
        <dbReference type="SAM" id="SignalP"/>
    </source>
</evidence>
<organism evidence="9 10">
    <name type="scientific">Actinoplanes ianthinogenes</name>
    <dbReference type="NCBI Taxonomy" id="122358"/>
    <lineage>
        <taxon>Bacteria</taxon>
        <taxon>Bacillati</taxon>
        <taxon>Actinomycetota</taxon>
        <taxon>Actinomycetes</taxon>
        <taxon>Micromonosporales</taxon>
        <taxon>Micromonosporaceae</taxon>
        <taxon>Actinoplanes</taxon>
    </lineage>
</organism>
<evidence type="ECO:0000313" key="9">
    <source>
        <dbReference type="EMBL" id="BCJ40874.1"/>
    </source>
</evidence>
<protein>
    <recommendedName>
        <fullName evidence="8">CopC domain-containing protein</fullName>
    </recommendedName>
</protein>
<dbReference type="InterPro" id="IPR007348">
    <property type="entry name" value="CopC_dom"/>
</dbReference>
<keyword evidence="4" id="KW-0186">Copper</keyword>
<evidence type="ECO:0000256" key="2">
    <source>
        <dbReference type="ARBA" id="ARBA00022723"/>
    </source>
</evidence>
<evidence type="ECO:0000256" key="1">
    <source>
        <dbReference type="ARBA" id="ARBA00004196"/>
    </source>
</evidence>
<keyword evidence="6" id="KW-0812">Transmembrane</keyword>
<evidence type="ECO:0000313" key="10">
    <source>
        <dbReference type="Proteomes" id="UP000676967"/>
    </source>
</evidence>
<dbReference type="InterPro" id="IPR014755">
    <property type="entry name" value="Cu-Rt/internalin_Ig-like"/>
</dbReference>
<feature type="chain" id="PRO_5045279521" description="CopC domain-containing protein" evidence="7">
    <location>
        <begin position="25"/>
        <end position="194"/>
    </location>
</feature>
<dbReference type="PANTHER" id="PTHR34820:SF4">
    <property type="entry name" value="INNER MEMBRANE PROTEIN YEBZ"/>
    <property type="match status" value="1"/>
</dbReference>